<dbReference type="InterPro" id="IPR023631">
    <property type="entry name" value="Amidase_dom"/>
</dbReference>
<accession>A0A395NHV4</accession>
<sequence>MAPPESFANYPDVVEGPDTGYFQRIDHNPVLRGLPLVIGAELISRSGFIARFFYGNTGIGKIKDIADLDDVSPTFHPTVTPLGPTGPMIEFEPELLTSKYASSKARYYSASDYHELYKSGKTTPLKVVETLLSLTTKAGKYSDAWADAHGAEKLAVEAAKASTERWAAGKPLGVLDGVPIGVKDDTNVKGYVNHVGMKYNPSIPFFAPKEESVWPVKKLQEAGAIVLGKNTMHELGSGTPTNHMNNAYYPGGSSNGAGSSISAGIVPICVGTDAGGSVRVPANFNGIYGLKPSHHRTMNMQMTVCVTGPLAANVADLTIAYRVMSQPDADCPTQGRFALSVPPSPSAKRIMGVYRDWFNRADPPVRELCDKALDYFAAKRGYEIVDISIPFLSEAQVAHAGLCISEMVEKARRRTPNPADYLSIVNPANKVVLTMGSLVSSADYIKFNSLRTVIMNHLAFLFQKYPGLLIMTPTTPLVGWPRSPDDDARGMSDTNNSMRNMSYVFLANLTGTPSLSAPVGYVDPQQGEGKLPVSLSATSEWGSEELLLAWARDAEEYLHETYPEGRRRPDSWADVITLAGGQ</sequence>
<dbReference type="PANTHER" id="PTHR11895:SF67">
    <property type="entry name" value="AMIDASE DOMAIN-CONTAINING PROTEIN"/>
    <property type="match status" value="1"/>
</dbReference>
<reference evidence="2 3" key="1">
    <citation type="journal article" date="2018" name="PLoS Pathog.">
        <title>Evolution of structural diversity of trichothecenes, a family of toxins produced by plant pathogenic and entomopathogenic fungi.</title>
        <authorList>
            <person name="Proctor R.H."/>
            <person name="McCormick S.P."/>
            <person name="Kim H.S."/>
            <person name="Cardoza R.E."/>
            <person name="Stanley A.M."/>
            <person name="Lindo L."/>
            <person name="Kelly A."/>
            <person name="Brown D.W."/>
            <person name="Lee T."/>
            <person name="Vaughan M.M."/>
            <person name="Alexander N.J."/>
            <person name="Busman M."/>
            <person name="Gutierrez S."/>
        </authorList>
    </citation>
    <scope>NUCLEOTIDE SEQUENCE [LARGE SCALE GENOMIC DNA]</scope>
    <source>
        <strain evidence="2 3">IBT 40837</strain>
    </source>
</reference>
<name>A0A395NHV4_TRIAR</name>
<keyword evidence="3" id="KW-1185">Reference proteome</keyword>
<dbReference type="EMBL" id="PXOA01000425">
    <property type="protein sequence ID" value="RFU75559.1"/>
    <property type="molecule type" value="Genomic_DNA"/>
</dbReference>
<dbReference type="AlphaFoldDB" id="A0A395NHV4"/>
<gene>
    <name evidence="2" type="ORF">TARUN_6688</name>
</gene>
<dbReference type="Gene3D" id="3.90.1300.10">
    <property type="entry name" value="Amidase signature (AS) domain"/>
    <property type="match status" value="1"/>
</dbReference>
<dbReference type="STRING" id="490622.A0A395NHV4"/>
<organism evidence="2 3">
    <name type="scientific">Trichoderma arundinaceum</name>
    <dbReference type="NCBI Taxonomy" id="490622"/>
    <lineage>
        <taxon>Eukaryota</taxon>
        <taxon>Fungi</taxon>
        <taxon>Dikarya</taxon>
        <taxon>Ascomycota</taxon>
        <taxon>Pezizomycotina</taxon>
        <taxon>Sordariomycetes</taxon>
        <taxon>Hypocreomycetidae</taxon>
        <taxon>Hypocreales</taxon>
        <taxon>Hypocreaceae</taxon>
        <taxon>Trichoderma</taxon>
    </lineage>
</organism>
<dbReference type="PANTHER" id="PTHR11895">
    <property type="entry name" value="TRANSAMIDASE"/>
    <property type="match status" value="1"/>
</dbReference>
<dbReference type="Proteomes" id="UP000266272">
    <property type="component" value="Unassembled WGS sequence"/>
</dbReference>
<feature type="domain" description="Amidase" evidence="1">
    <location>
        <begin position="151"/>
        <end position="548"/>
    </location>
</feature>
<protein>
    <submittedName>
        <fullName evidence="2">Amidase</fullName>
    </submittedName>
</protein>
<dbReference type="SUPFAM" id="SSF75304">
    <property type="entry name" value="Amidase signature (AS) enzymes"/>
    <property type="match status" value="1"/>
</dbReference>
<dbReference type="Pfam" id="PF01425">
    <property type="entry name" value="Amidase"/>
    <property type="match status" value="1"/>
</dbReference>
<dbReference type="OrthoDB" id="421993at2759"/>
<comment type="caution">
    <text evidence="2">The sequence shown here is derived from an EMBL/GenBank/DDBJ whole genome shotgun (WGS) entry which is preliminary data.</text>
</comment>
<evidence type="ECO:0000313" key="2">
    <source>
        <dbReference type="EMBL" id="RFU75559.1"/>
    </source>
</evidence>
<evidence type="ECO:0000313" key="3">
    <source>
        <dbReference type="Proteomes" id="UP000266272"/>
    </source>
</evidence>
<dbReference type="InterPro" id="IPR036928">
    <property type="entry name" value="AS_sf"/>
</dbReference>
<dbReference type="InterPro" id="IPR000120">
    <property type="entry name" value="Amidase"/>
</dbReference>
<dbReference type="GO" id="GO:0003824">
    <property type="term" value="F:catalytic activity"/>
    <property type="evidence" value="ECO:0007669"/>
    <property type="project" value="InterPro"/>
</dbReference>
<proteinExistence type="predicted"/>
<evidence type="ECO:0000259" key="1">
    <source>
        <dbReference type="Pfam" id="PF01425"/>
    </source>
</evidence>